<comment type="caution">
    <text evidence="1">The sequence shown here is derived from an EMBL/GenBank/DDBJ whole genome shotgun (WGS) entry which is preliminary data.</text>
</comment>
<reference evidence="1" key="1">
    <citation type="submission" date="2022-07" db="EMBL/GenBank/DDBJ databases">
        <title>Phylogenomic reconstructions and comparative analyses of Kickxellomycotina fungi.</title>
        <authorList>
            <person name="Reynolds N.K."/>
            <person name="Stajich J.E."/>
            <person name="Barry K."/>
            <person name="Grigoriev I.V."/>
            <person name="Crous P."/>
            <person name="Smith M.E."/>
        </authorList>
    </citation>
    <scope>NUCLEOTIDE SEQUENCE</scope>
    <source>
        <strain evidence="1">NRRL 5244</strain>
    </source>
</reference>
<dbReference type="Proteomes" id="UP001150603">
    <property type="component" value="Unassembled WGS sequence"/>
</dbReference>
<evidence type="ECO:0000313" key="2">
    <source>
        <dbReference type="Proteomes" id="UP001150603"/>
    </source>
</evidence>
<accession>A0ACC1J131</accession>
<protein>
    <submittedName>
        <fullName evidence="1">Syntaxin binding protein 1</fullName>
    </submittedName>
</protein>
<dbReference type="EMBL" id="JANBPW010005069">
    <property type="protein sequence ID" value="KAJ1933432.1"/>
    <property type="molecule type" value="Genomic_DNA"/>
</dbReference>
<organism evidence="1 2">
    <name type="scientific">Linderina macrospora</name>
    <dbReference type="NCBI Taxonomy" id="4868"/>
    <lineage>
        <taxon>Eukaryota</taxon>
        <taxon>Fungi</taxon>
        <taxon>Fungi incertae sedis</taxon>
        <taxon>Zoopagomycota</taxon>
        <taxon>Kickxellomycotina</taxon>
        <taxon>Kickxellomycetes</taxon>
        <taxon>Kickxellales</taxon>
        <taxon>Kickxellaceae</taxon>
        <taxon>Linderina</taxon>
    </lineage>
</organism>
<feature type="non-terminal residue" evidence="1">
    <location>
        <position position="395"/>
    </location>
</feature>
<sequence>MKLARLANLDRNARATVQNMGFIVRWAHALNLVRELSKKRPQQPKSAGGAGASKWSLASIRTAGSSGSSLGDEPKPFDLSRYVPVAKHILEQCIEGWLSEDVFPYVVPPERPTAQAAMGSPRSGSLRGSAGSRVASGQPDRSGSPASGMWSSLVSSVVSNNSTEPPLPSGPPRQVRSLRSTKPTWQKRDSTPGSSANVSSMASGSPRTPQLDAPSPGAGYGNQGQRNSQHARPRVVLFVIGGVTYSEVRAADEIARKYGREVIIGSTHMLTPHAYLQDTSTLNFELVDERGRVLDIKPSFYTLGYGGPAEIDPLNSYVPPAKGGGEAKKQPPKTARSTSAGPPESYPRQQSRQQQQPPPSMSQHRSAGRVSSHQSSSSGGGSGGGYDRATSEPRA</sequence>
<evidence type="ECO:0000313" key="1">
    <source>
        <dbReference type="EMBL" id="KAJ1933432.1"/>
    </source>
</evidence>
<name>A0ACC1J131_9FUNG</name>
<proteinExistence type="predicted"/>
<keyword evidence="2" id="KW-1185">Reference proteome</keyword>
<gene>
    <name evidence="1" type="primary">sec1_3</name>
    <name evidence="1" type="ORF">FBU59_006032</name>
</gene>